<feature type="compositionally biased region" description="Polar residues" evidence="1">
    <location>
        <begin position="486"/>
        <end position="499"/>
    </location>
</feature>
<feature type="region of interest" description="Disordered" evidence="1">
    <location>
        <begin position="395"/>
        <end position="445"/>
    </location>
</feature>
<evidence type="ECO:0000313" key="2">
    <source>
        <dbReference type="EMBL" id="SJL02177.1"/>
    </source>
</evidence>
<dbReference type="EMBL" id="FUEG01000003">
    <property type="protein sequence ID" value="SJL02177.1"/>
    <property type="molecule type" value="Genomic_DNA"/>
</dbReference>
<feature type="region of interest" description="Disordered" evidence="1">
    <location>
        <begin position="464"/>
        <end position="544"/>
    </location>
</feature>
<feature type="region of interest" description="Disordered" evidence="1">
    <location>
        <begin position="107"/>
        <end position="340"/>
    </location>
</feature>
<dbReference type="PRINTS" id="PR01217">
    <property type="entry name" value="PRICHEXTENSN"/>
</dbReference>
<protein>
    <submittedName>
        <fullName evidence="2">Uncharacterized protein</fullName>
    </submittedName>
</protein>
<feature type="compositionally biased region" description="Pro residues" evidence="1">
    <location>
        <begin position="206"/>
        <end position="219"/>
    </location>
</feature>
<feature type="compositionally biased region" description="Basic and acidic residues" evidence="1">
    <location>
        <begin position="136"/>
        <end position="146"/>
    </location>
</feature>
<feature type="compositionally biased region" description="Basic and acidic residues" evidence="1">
    <location>
        <begin position="153"/>
        <end position="163"/>
    </location>
</feature>
<keyword evidence="3" id="KW-1185">Reference proteome</keyword>
<organism evidence="2 3">
    <name type="scientific">Armillaria ostoyae</name>
    <name type="common">Armillaria root rot fungus</name>
    <dbReference type="NCBI Taxonomy" id="47428"/>
    <lineage>
        <taxon>Eukaryota</taxon>
        <taxon>Fungi</taxon>
        <taxon>Dikarya</taxon>
        <taxon>Basidiomycota</taxon>
        <taxon>Agaricomycotina</taxon>
        <taxon>Agaricomycetes</taxon>
        <taxon>Agaricomycetidae</taxon>
        <taxon>Agaricales</taxon>
        <taxon>Marasmiineae</taxon>
        <taxon>Physalacriaceae</taxon>
        <taxon>Armillaria</taxon>
    </lineage>
</organism>
<gene>
    <name evidence="2" type="ORF">ARMOST_05503</name>
</gene>
<reference evidence="3" key="1">
    <citation type="journal article" date="2017" name="Nat. Ecol. Evol.">
        <title>Genome expansion and lineage-specific genetic innovations in the forest pathogenic fungi Armillaria.</title>
        <authorList>
            <person name="Sipos G."/>
            <person name="Prasanna A.N."/>
            <person name="Walter M.C."/>
            <person name="O'Connor E."/>
            <person name="Balint B."/>
            <person name="Krizsan K."/>
            <person name="Kiss B."/>
            <person name="Hess J."/>
            <person name="Varga T."/>
            <person name="Slot J."/>
            <person name="Riley R."/>
            <person name="Boka B."/>
            <person name="Rigling D."/>
            <person name="Barry K."/>
            <person name="Lee J."/>
            <person name="Mihaltcheva S."/>
            <person name="LaButti K."/>
            <person name="Lipzen A."/>
            <person name="Waldron R."/>
            <person name="Moloney N.M."/>
            <person name="Sperisen C."/>
            <person name="Kredics L."/>
            <person name="Vagvoelgyi C."/>
            <person name="Patrignani A."/>
            <person name="Fitzpatrick D."/>
            <person name="Nagy I."/>
            <person name="Doyle S."/>
            <person name="Anderson J.B."/>
            <person name="Grigoriev I.V."/>
            <person name="Gueldener U."/>
            <person name="Muensterkoetter M."/>
            <person name="Nagy L.G."/>
        </authorList>
    </citation>
    <scope>NUCLEOTIDE SEQUENCE [LARGE SCALE GENOMIC DNA]</scope>
    <source>
        <strain evidence="3">C18/9</strain>
    </source>
</reference>
<dbReference type="STRING" id="47428.A0A284R0D2"/>
<evidence type="ECO:0000313" key="3">
    <source>
        <dbReference type="Proteomes" id="UP000219338"/>
    </source>
</evidence>
<feature type="compositionally biased region" description="Pro residues" evidence="1">
    <location>
        <begin position="304"/>
        <end position="338"/>
    </location>
</feature>
<feature type="compositionally biased region" description="Pro residues" evidence="1">
    <location>
        <begin position="265"/>
        <end position="280"/>
    </location>
</feature>
<dbReference type="AlphaFoldDB" id="A0A284R0D2"/>
<proteinExistence type="predicted"/>
<name>A0A284R0D2_ARMOS</name>
<sequence length="594" mass="64740">MEPEWDGFHEAEIEADNAGCMFIEKLVHGHGRCIRISEAVGSWKYVVKIEQQRDRKGRCKDLGGLSFITMGEGGQDGFASSSRRPMLARQDTDNLLSYYESPLADKGPLSASSSQYSTSDSSCSEYSKESPVASPRRTEQAADHRHQMAASVEHNRSQSDAHDIPPSSMPAPKRRSSTDSSVATFSPDNPASYLNYQPGVHATAGPLPPPPRLDPPPPRSARRRGDIEAVKQALQLPPSVSAALSRRVPPAASIHRREGASDTESPPPPQPDVVIQPPPRNDSLPEDREWVSVTPPPSKKRPPSKVPPQQPHPRSPTHVPPTHPQPHPVPAPAPPSPRPKIKALYPSAMYCSELSAKLTTLERCALYTAKINELALYDCGLSDWLFEARIRNSPGPSPAFTPKPRNTSHGSEASEATFPVRPDASVATDLSSPSTPNSNIVLPYPTLAPRTSSMKSGFFASLGRKASVSRTPGPQPPRQQAHHPTPNRTVLTKRPTISPSVPGGPRAKRMSRSHTMMLSTSTSSAHTMEDLTESDAQPTTQDDPEFERQLDKLAVLLPHADRDVLAGYLRRSGQDMVAIGLYLDDEKMGRIRRP</sequence>
<feature type="compositionally biased region" description="Low complexity" evidence="1">
    <location>
        <begin position="513"/>
        <end position="526"/>
    </location>
</feature>
<accession>A0A284R0D2</accession>
<dbReference type="OMA" id="RMSRSHT"/>
<dbReference type="Proteomes" id="UP000219338">
    <property type="component" value="Unassembled WGS sequence"/>
</dbReference>
<evidence type="ECO:0000256" key="1">
    <source>
        <dbReference type="SAM" id="MobiDB-lite"/>
    </source>
</evidence>
<feature type="compositionally biased region" description="Polar residues" evidence="1">
    <location>
        <begin position="428"/>
        <end position="440"/>
    </location>
</feature>
<feature type="compositionally biased region" description="Low complexity" evidence="1">
    <location>
        <begin position="110"/>
        <end position="125"/>
    </location>
</feature>
<dbReference type="OrthoDB" id="2413468at2759"/>
<feature type="compositionally biased region" description="Polar residues" evidence="1">
    <location>
        <begin position="178"/>
        <end position="195"/>
    </location>
</feature>